<dbReference type="EMBL" id="CP146606">
    <property type="protein sequence ID" value="WYK17868.1"/>
    <property type="molecule type" value="Genomic_DNA"/>
</dbReference>
<dbReference type="Proteomes" id="UP001281305">
    <property type="component" value="Chromosome"/>
</dbReference>
<name>A0ABZ2TFR1_9RHOB</name>
<evidence type="ECO:0000313" key="3">
    <source>
        <dbReference type="EMBL" id="WYK18129.1"/>
    </source>
</evidence>
<keyword evidence="1" id="KW-1133">Transmembrane helix</keyword>
<accession>A0ABZ2TFR1</accession>
<dbReference type="EMBL" id="CP146606">
    <property type="protein sequence ID" value="WYK18129.1"/>
    <property type="molecule type" value="Genomic_DNA"/>
</dbReference>
<evidence type="ECO:0008006" key="5">
    <source>
        <dbReference type="Google" id="ProtNLM"/>
    </source>
</evidence>
<dbReference type="Gene3D" id="3.40.50.2300">
    <property type="match status" value="1"/>
</dbReference>
<reference evidence="3 4" key="1">
    <citation type="submission" date="2024-02" db="EMBL/GenBank/DDBJ databases">
        <title>Roseovarius strain W115 nov., isolated from a marine algae.</title>
        <authorList>
            <person name="Lee M.W."/>
            <person name="Lee J.K."/>
            <person name="Kim J.M."/>
            <person name="Choi D.G."/>
            <person name="Baek J.H."/>
            <person name="Bayburt H."/>
            <person name="Jung J.J."/>
            <person name="Han D.M."/>
            <person name="Jeon C.O."/>
        </authorList>
    </citation>
    <scope>NUCLEOTIDE SEQUENCE [LARGE SCALE GENOMIC DNA]</scope>
    <source>
        <strain evidence="3 4">W115</strain>
    </source>
</reference>
<keyword evidence="1" id="KW-0472">Membrane</keyword>
<dbReference type="InterPro" id="IPR011006">
    <property type="entry name" value="CheY-like_superfamily"/>
</dbReference>
<gene>
    <name evidence="2" type="ORF">RZS32_015980</name>
    <name evidence="3" type="ORF">RZS32_017390</name>
</gene>
<evidence type="ECO:0000313" key="4">
    <source>
        <dbReference type="Proteomes" id="UP001281305"/>
    </source>
</evidence>
<evidence type="ECO:0000313" key="2">
    <source>
        <dbReference type="EMBL" id="WYK17868.1"/>
    </source>
</evidence>
<protein>
    <recommendedName>
        <fullName evidence="5">Response regulator</fullName>
    </recommendedName>
</protein>
<feature type="transmembrane region" description="Helical" evidence="1">
    <location>
        <begin position="20"/>
        <end position="40"/>
    </location>
</feature>
<keyword evidence="1" id="KW-0812">Transmembrane</keyword>
<dbReference type="SUPFAM" id="SSF52172">
    <property type="entry name" value="CheY-like"/>
    <property type="match status" value="1"/>
</dbReference>
<proteinExistence type="predicted"/>
<keyword evidence="4" id="KW-1185">Reference proteome</keyword>
<organism evidence="3 4">
    <name type="scientific">Roseovarius rhodophyticola</name>
    <dbReference type="NCBI Taxonomy" id="3080827"/>
    <lineage>
        <taxon>Bacteria</taxon>
        <taxon>Pseudomonadati</taxon>
        <taxon>Pseudomonadota</taxon>
        <taxon>Alphaproteobacteria</taxon>
        <taxon>Rhodobacterales</taxon>
        <taxon>Roseobacteraceae</taxon>
        <taxon>Roseovarius</taxon>
    </lineage>
</organism>
<dbReference type="RefSeq" id="WP_317054555.1">
    <property type="nucleotide sequence ID" value="NZ_CP146606.1"/>
</dbReference>
<sequence>MSEKEEETKERNSLGIIKELIKVSPQFAWIVLAISVIFFFREPIRDLFEGERVQKVSISVFSVELFEAKGRNDERIDLRDLNALDARAARAIDYIDGSRILWVDDSHPNGNIFERKALEELGIIIDLTTNTEEALKYLKLNEYDVVITDLKRENDDSAVCQIELFKEAGCDLLREMSVLFDGNMPRTYIYAANIKPEYGTPPFASGMTNRIDELSHYVLDSLERREIKIADVE</sequence>
<evidence type="ECO:0000256" key="1">
    <source>
        <dbReference type="SAM" id="Phobius"/>
    </source>
</evidence>